<dbReference type="InterPro" id="IPR036047">
    <property type="entry name" value="F-box-like_dom_sf"/>
</dbReference>
<dbReference type="InterPro" id="IPR001810">
    <property type="entry name" value="F-box_dom"/>
</dbReference>
<evidence type="ECO:0000313" key="4">
    <source>
        <dbReference type="RefSeq" id="XP_022921853.1"/>
    </source>
</evidence>
<dbReference type="KEGG" id="cmos:111429994"/>
<dbReference type="RefSeq" id="XP_022921853.1">
    <property type="nucleotide sequence ID" value="XM_023066085.1"/>
</dbReference>
<reference evidence="4" key="1">
    <citation type="submission" date="2025-08" db="UniProtKB">
        <authorList>
            <consortium name="RefSeq"/>
        </authorList>
    </citation>
    <scope>IDENTIFICATION</scope>
    <source>
        <tissue evidence="4">Young leaves</tissue>
    </source>
</reference>
<dbReference type="Pfam" id="PF24750">
    <property type="entry name" value="b-prop_At3g26010-like"/>
    <property type="match status" value="1"/>
</dbReference>
<dbReference type="InterPro" id="IPR056592">
    <property type="entry name" value="Beta-prop_At3g26010-like"/>
</dbReference>
<sequence length="400" mass="45848">MENLRVMNDGDIPFDVLSRLPTKTLVEMRSVSKGWHELISDRSFVQAQFQKTGLTLSGFIFQEKYQKCLDDIKTFSYMPVNADSKVQKMVLGFLPEDVVILASCNGLVCCRSCFPTQRPTIIYVCNPLFEKWVSFEVAQLDRFSNIALAFDPILDPVNTSTNFRIVRIQQLENEQEELHYTFKIYSSKTGTWKESNEVCYSKGNLLKNKGIYAKGILHWLTDTDQILAFDTEKELSLLISSPIPVLEFFINVPGTCIGESMGLLHFIMICEDGIIVWYLEDYFETKWMLKHSKRLQVIEEENPRMFFKLQKSMQQKLVAGMDPLMDPLAFKDEVLLMRVYSTIYFYHTETGKVMEVCNVASLGPNPYVDPSAIPYSLSLVPLNVSLSHFDSNSNITPSEN</sequence>
<protein>
    <submittedName>
        <fullName evidence="4">F-box protein At3g23950</fullName>
    </submittedName>
</protein>
<gene>
    <name evidence="4" type="primary">LOC111429994</name>
</gene>
<dbReference type="PANTHER" id="PTHR35546">
    <property type="entry name" value="F-BOX PROTEIN INTERACTION DOMAIN PROTEIN-RELATED"/>
    <property type="match status" value="1"/>
</dbReference>
<dbReference type="AlphaFoldDB" id="A0A6J1E4Z3"/>
<evidence type="ECO:0000259" key="2">
    <source>
        <dbReference type="Pfam" id="PF24750"/>
    </source>
</evidence>
<dbReference type="InterPro" id="IPR055290">
    <property type="entry name" value="At3g26010-like"/>
</dbReference>
<evidence type="ECO:0000259" key="1">
    <source>
        <dbReference type="Pfam" id="PF00646"/>
    </source>
</evidence>
<feature type="domain" description="F-box" evidence="1">
    <location>
        <begin position="15"/>
        <end position="44"/>
    </location>
</feature>
<organism evidence="3 4">
    <name type="scientific">Cucurbita moschata</name>
    <name type="common">Winter crookneck squash</name>
    <name type="synonym">Cucurbita pepo var. moschata</name>
    <dbReference type="NCBI Taxonomy" id="3662"/>
    <lineage>
        <taxon>Eukaryota</taxon>
        <taxon>Viridiplantae</taxon>
        <taxon>Streptophyta</taxon>
        <taxon>Embryophyta</taxon>
        <taxon>Tracheophyta</taxon>
        <taxon>Spermatophyta</taxon>
        <taxon>Magnoliopsida</taxon>
        <taxon>eudicotyledons</taxon>
        <taxon>Gunneridae</taxon>
        <taxon>Pentapetalae</taxon>
        <taxon>rosids</taxon>
        <taxon>fabids</taxon>
        <taxon>Cucurbitales</taxon>
        <taxon>Cucurbitaceae</taxon>
        <taxon>Cucurbiteae</taxon>
        <taxon>Cucurbita</taxon>
    </lineage>
</organism>
<dbReference type="InterPro" id="IPR017451">
    <property type="entry name" value="F-box-assoc_interact_dom"/>
</dbReference>
<name>A0A6J1E4Z3_CUCMO</name>
<dbReference type="GeneID" id="111429994"/>
<dbReference type="Pfam" id="PF00646">
    <property type="entry name" value="F-box"/>
    <property type="match status" value="1"/>
</dbReference>
<keyword evidence="3" id="KW-1185">Reference proteome</keyword>
<evidence type="ECO:0000313" key="3">
    <source>
        <dbReference type="Proteomes" id="UP000504609"/>
    </source>
</evidence>
<feature type="domain" description="F-box protein At3g26010-like beta-propeller" evidence="2">
    <location>
        <begin position="97"/>
        <end position="300"/>
    </location>
</feature>
<accession>A0A6J1E4Z3</accession>
<dbReference type="SUPFAM" id="SSF81383">
    <property type="entry name" value="F-box domain"/>
    <property type="match status" value="1"/>
</dbReference>
<dbReference type="NCBIfam" id="TIGR01640">
    <property type="entry name" value="F_box_assoc_1"/>
    <property type="match status" value="1"/>
</dbReference>
<proteinExistence type="predicted"/>
<dbReference type="Proteomes" id="UP000504609">
    <property type="component" value="Unplaced"/>
</dbReference>
<dbReference type="PANTHER" id="PTHR35546:SF21">
    <property type="entry name" value="F-BOX DOMAIN-CONTAINING PROTEIN"/>
    <property type="match status" value="1"/>
</dbReference>